<dbReference type="SUPFAM" id="SSF81321">
    <property type="entry name" value="Family A G protein-coupled receptor-like"/>
    <property type="match status" value="1"/>
</dbReference>
<evidence type="ECO:0000256" key="1">
    <source>
        <dbReference type="SAM" id="MobiDB-lite"/>
    </source>
</evidence>
<dbReference type="WBParaSite" id="L893_g22557.t1">
    <property type="protein sequence ID" value="L893_g22557.t1"/>
    <property type="gene ID" value="L893_g22557"/>
</dbReference>
<name>A0A1I7Z3V6_9BILA</name>
<reference evidence="4" key="1">
    <citation type="submission" date="2016-11" db="UniProtKB">
        <authorList>
            <consortium name="WormBaseParasite"/>
        </authorList>
    </citation>
    <scope>IDENTIFICATION</scope>
</reference>
<protein>
    <submittedName>
        <fullName evidence="4">G protein-coupled receptor</fullName>
    </submittedName>
</protein>
<feature type="transmembrane region" description="Helical" evidence="2">
    <location>
        <begin position="104"/>
        <end position="129"/>
    </location>
</feature>
<evidence type="ECO:0000313" key="3">
    <source>
        <dbReference type="Proteomes" id="UP000095287"/>
    </source>
</evidence>
<keyword evidence="2" id="KW-1133">Transmembrane helix</keyword>
<proteinExistence type="predicted"/>
<feature type="transmembrane region" description="Helical" evidence="2">
    <location>
        <begin position="278"/>
        <end position="301"/>
    </location>
</feature>
<organism evidence="3 4">
    <name type="scientific">Steinernema glaseri</name>
    <dbReference type="NCBI Taxonomy" id="37863"/>
    <lineage>
        <taxon>Eukaryota</taxon>
        <taxon>Metazoa</taxon>
        <taxon>Ecdysozoa</taxon>
        <taxon>Nematoda</taxon>
        <taxon>Chromadorea</taxon>
        <taxon>Rhabditida</taxon>
        <taxon>Tylenchina</taxon>
        <taxon>Panagrolaimomorpha</taxon>
        <taxon>Strongyloidoidea</taxon>
        <taxon>Steinernematidae</taxon>
        <taxon>Steinernema</taxon>
    </lineage>
</organism>
<dbReference type="AlphaFoldDB" id="A0A1I7Z3V6"/>
<keyword evidence="3" id="KW-1185">Reference proteome</keyword>
<dbReference type="InterPro" id="IPR019425">
    <property type="entry name" value="7TM_GPCR_serpentine_rcpt_Srt"/>
</dbReference>
<keyword evidence="2" id="KW-0472">Membrane</keyword>
<feature type="transmembrane region" description="Helical" evidence="2">
    <location>
        <begin position="33"/>
        <end position="58"/>
    </location>
</feature>
<dbReference type="PANTHER" id="PTHR23021">
    <property type="entry name" value="SERPENTINE RECEPTOR, CLASS T"/>
    <property type="match status" value="1"/>
</dbReference>
<feature type="transmembrane region" description="Helical" evidence="2">
    <location>
        <begin position="70"/>
        <end position="98"/>
    </location>
</feature>
<dbReference type="PANTHER" id="PTHR23021:SF11">
    <property type="entry name" value="SERPENTINE RECEPTOR, CLASS T"/>
    <property type="match status" value="1"/>
</dbReference>
<dbReference type="Proteomes" id="UP000095287">
    <property type="component" value="Unplaced"/>
</dbReference>
<keyword evidence="2" id="KW-0812">Transmembrane</keyword>
<dbReference type="Pfam" id="PF10321">
    <property type="entry name" value="7TM_GPCR_Srt"/>
    <property type="match status" value="1"/>
</dbReference>
<evidence type="ECO:0000313" key="4">
    <source>
        <dbReference type="WBParaSite" id="L893_g22557.t1"/>
    </source>
</evidence>
<accession>A0A1I7Z3V6</accession>
<sequence length="357" mass="40120">MEQFLFNETFRLEHYGCQTFSEEKYPASERGSVFLGVLYILLFTFYDVLYIPVLVIMYSTDMFKNSCFKIMFYLGIVDVTSVAINCGLTGYLCIIGAVYCTHPFTIFISGSIVTALWCTACMGCAILAFNRCLEITSHEWAEWLFGGAKTYLWLCLPTTYFWLVLIFTTPTIFSGFYCGYFSDPYIGMHEEPDQWYNDLQHTINNCASLTTLCCLYMYLCIILYRKTRRENGAGNRNFMKIQVPTQLQILIQAVAICVLNTLAAGIYCYIQFFSVPLVIITIAQLTWQGSQGAAPIIFLIFNKTIRRDCFRMVGLDRLVATLSTVSVVDISPKAKPGATSGSGPRSPVGAGGPSFVL</sequence>
<feature type="transmembrane region" description="Helical" evidence="2">
    <location>
        <begin position="202"/>
        <end position="224"/>
    </location>
</feature>
<dbReference type="Gene3D" id="1.20.1070.10">
    <property type="entry name" value="Rhodopsin 7-helix transmembrane proteins"/>
    <property type="match status" value="1"/>
</dbReference>
<feature type="transmembrane region" description="Helical" evidence="2">
    <location>
        <begin position="150"/>
        <end position="182"/>
    </location>
</feature>
<feature type="region of interest" description="Disordered" evidence="1">
    <location>
        <begin position="334"/>
        <end position="357"/>
    </location>
</feature>
<feature type="transmembrane region" description="Helical" evidence="2">
    <location>
        <begin position="245"/>
        <end position="272"/>
    </location>
</feature>
<evidence type="ECO:0000256" key="2">
    <source>
        <dbReference type="SAM" id="Phobius"/>
    </source>
</evidence>